<evidence type="ECO:0008006" key="3">
    <source>
        <dbReference type="Google" id="ProtNLM"/>
    </source>
</evidence>
<dbReference type="AlphaFoldDB" id="A0A1I2J7R5"/>
<name>A0A1I2J7R5_9BACT</name>
<protein>
    <recommendedName>
        <fullName evidence="3">Tetratricopeptide repeat-containing protein</fullName>
    </recommendedName>
</protein>
<evidence type="ECO:0000313" key="1">
    <source>
        <dbReference type="EMBL" id="SFF50068.1"/>
    </source>
</evidence>
<dbReference type="RefSeq" id="WP_275937623.1">
    <property type="nucleotide sequence ID" value="NZ_FOMX01000143.1"/>
</dbReference>
<sequence>ERLARCTSLAGVAPSDASPAKVRHVRGLLARAWASERAGKLRLARIAAEEARQEAEASGDAGLLAEAELQRGRVLGLLHDPGARPVLERARDLALGDGDLMVALDAALFLYKFAAEVLEDTALALRQEALLHPLVHRLGDPPWRRSQLADARGLVLRFAGEPEAAEAAHDEALALIDALLGDGSAESLRIELNRLTARAEASDTNEDELAAQYLALLGRVSRQLGERHPLTVSVRRELALTLYDQDALESAAATAQAARAVARMVYGEDSRDVAVLDTLLARLFFDDERPAAAEWHASVALAHLEALAEPDRPDSDRVAALSVLGDIAFGRGEFVQAAKLYERGASLAERLPGRASQQALEMGNNAAYALYAAGQNAEAASRLDALAAQIERHELAFTNLGMSIYGNRGLAYSDLDRGAARGSLTRALAIADGLEDPALEAARRLYSDALVRLGPPERSR</sequence>
<evidence type="ECO:0000313" key="2">
    <source>
        <dbReference type="Proteomes" id="UP000199400"/>
    </source>
</evidence>
<dbReference type="Proteomes" id="UP000199400">
    <property type="component" value="Unassembled WGS sequence"/>
</dbReference>
<proteinExistence type="predicted"/>
<reference evidence="2" key="1">
    <citation type="submission" date="2016-10" db="EMBL/GenBank/DDBJ databases">
        <authorList>
            <person name="Varghese N."/>
            <person name="Submissions S."/>
        </authorList>
    </citation>
    <scope>NUCLEOTIDE SEQUENCE [LARGE SCALE GENOMIC DNA]</scope>
    <source>
        <strain evidence="2">ATCC 25963</strain>
    </source>
</reference>
<accession>A0A1I2J7R5</accession>
<dbReference type="EMBL" id="FOMX01000143">
    <property type="protein sequence ID" value="SFF50068.1"/>
    <property type="molecule type" value="Genomic_DNA"/>
</dbReference>
<dbReference type="Gene3D" id="1.25.40.10">
    <property type="entry name" value="Tetratricopeptide repeat domain"/>
    <property type="match status" value="1"/>
</dbReference>
<gene>
    <name evidence="1" type="ORF">SAMN02745121_09203</name>
</gene>
<feature type="non-terminal residue" evidence="1">
    <location>
        <position position="1"/>
    </location>
</feature>
<dbReference type="STRING" id="54.SAMN02745121_09203"/>
<dbReference type="InterPro" id="IPR011990">
    <property type="entry name" value="TPR-like_helical_dom_sf"/>
</dbReference>
<dbReference type="SUPFAM" id="SSF48452">
    <property type="entry name" value="TPR-like"/>
    <property type="match status" value="2"/>
</dbReference>
<keyword evidence="2" id="KW-1185">Reference proteome</keyword>
<organism evidence="1 2">
    <name type="scientific">Nannocystis exedens</name>
    <dbReference type="NCBI Taxonomy" id="54"/>
    <lineage>
        <taxon>Bacteria</taxon>
        <taxon>Pseudomonadati</taxon>
        <taxon>Myxococcota</taxon>
        <taxon>Polyangia</taxon>
        <taxon>Nannocystales</taxon>
        <taxon>Nannocystaceae</taxon>
        <taxon>Nannocystis</taxon>
    </lineage>
</organism>